<protein>
    <submittedName>
        <fullName evidence="6">Double-stranded RNA-binding protein 1</fullName>
    </submittedName>
</protein>
<feature type="domain" description="DRBM" evidence="5">
    <location>
        <begin position="9"/>
        <end position="78"/>
    </location>
</feature>
<keyword evidence="1" id="KW-0677">Repeat</keyword>
<dbReference type="OMA" id="QCGGGVT"/>
<evidence type="ECO:0000313" key="6">
    <source>
        <dbReference type="EMBL" id="PHT84372.1"/>
    </source>
</evidence>
<dbReference type="CDD" id="cd19907">
    <property type="entry name" value="DSRM_AtDRB-like_rpt1"/>
    <property type="match status" value="1"/>
</dbReference>
<evidence type="ECO:0000256" key="1">
    <source>
        <dbReference type="ARBA" id="ARBA00022737"/>
    </source>
</evidence>
<keyword evidence="7" id="KW-1185">Reference proteome</keyword>
<proteinExistence type="predicted"/>
<dbReference type="Gene3D" id="3.30.160.20">
    <property type="match status" value="2"/>
</dbReference>
<comment type="caution">
    <text evidence="6">The sequence shown here is derived from an EMBL/GenBank/DDBJ whole genome shotgun (WGS) entry which is preliminary data.</text>
</comment>
<evidence type="ECO:0000256" key="3">
    <source>
        <dbReference type="ARBA" id="ARBA00037597"/>
    </source>
</evidence>
<dbReference type="InterPro" id="IPR044450">
    <property type="entry name" value="AtDRB-like_DSRM_1"/>
</dbReference>
<evidence type="ECO:0000256" key="4">
    <source>
        <dbReference type="PROSITE-ProRule" id="PRU00266"/>
    </source>
</evidence>
<dbReference type="FunFam" id="3.30.160.20:FF:000047">
    <property type="entry name" value="double-stranded RNA-binding protein 1"/>
    <property type="match status" value="1"/>
</dbReference>
<dbReference type="AlphaFoldDB" id="A0A2G2ZQW1"/>
<dbReference type="GO" id="GO:0006396">
    <property type="term" value="P:RNA processing"/>
    <property type="evidence" value="ECO:0000318"/>
    <property type="project" value="GO_Central"/>
</dbReference>
<dbReference type="STRING" id="4072.A0A2G2ZQW1"/>
<dbReference type="Proteomes" id="UP000222542">
    <property type="component" value="Unassembled WGS sequence"/>
</dbReference>
<dbReference type="GO" id="GO:0005634">
    <property type="term" value="C:nucleus"/>
    <property type="evidence" value="ECO:0000318"/>
    <property type="project" value="GO_Central"/>
</dbReference>
<comment type="function">
    <text evidence="3">Binds double-stranded RNA.</text>
</comment>
<reference evidence="6 7" key="1">
    <citation type="journal article" date="2014" name="Nat. Genet.">
        <title>Genome sequence of the hot pepper provides insights into the evolution of pungency in Capsicum species.</title>
        <authorList>
            <person name="Kim S."/>
            <person name="Park M."/>
            <person name="Yeom S.I."/>
            <person name="Kim Y.M."/>
            <person name="Lee J.M."/>
            <person name="Lee H.A."/>
            <person name="Seo E."/>
            <person name="Choi J."/>
            <person name="Cheong K."/>
            <person name="Kim K.T."/>
            <person name="Jung K."/>
            <person name="Lee G.W."/>
            <person name="Oh S.K."/>
            <person name="Bae C."/>
            <person name="Kim S.B."/>
            <person name="Lee H.Y."/>
            <person name="Kim S.Y."/>
            <person name="Kim M.S."/>
            <person name="Kang B.C."/>
            <person name="Jo Y.D."/>
            <person name="Yang H.B."/>
            <person name="Jeong H.J."/>
            <person name="Kang W.H."/>
            <person name="Kwon J.K."/>
            <person name="Shin C."/>
            <person name="Lim J.Y."/>
            <person name="Park J.H."/>
            <person name="Huh J.H."/>
            <person name="Kim J.S."/>
            <person name="Kim B.D."/>
            <person name="Cohen O."/>
            <person name="Paran I."/>
            <person name="Suh M.C."/>
            <person name="Lee S.B."/>
            <person name="Kim Y.K."/>
            <person name="Shin Y."/>
            <person name="Noh S.J."/>
            <person name="Park J."/>
            <person name="Seo Y.S."/>
            <person name="Kwon S.Y."/>
            <person name="Kim H.A."/>
            <person name="Park J.M."/>
            <person name="Kim H.J."/>
            <person name="Choi S.B."/>
            <person name="Bosland P.W."/>
            <person name="Reeves G."/>
            <person name="Jo S.H."/>
            <person name="Lee B.W."/>
            <person name="Cho H.T."/>
            <person name="Choi H.S."/>
            <person name="Lee M.S."/>
            <person name="Yu Y."/>
            <person name="Do Choi Y."/>
            <person name="Park B.S."/>
            <person name="van Deynze A."/>
            <person name="Ashrafi H."/>
            <person name="Hill T."/>
            <person name="Kim W.T."/>
            <person name="Pai H.S."/>
            <person name="Ahn H.K."/>
            <person name="Yeam I."/>
            <person name="Giovannoni J.J."/>
            <person name="Rose J.K."/>
            <person name="Sorensen I."/>
            <person name="Lee S.J."/>
            <person name="Kim R.W."/>
            <person name="Choi I.Y."/>
            <person name="Choi B.S."/>
            <person name="Lim J.S."/>
            <person name="Lee Y.H."/>
            <person name="Choi D."/>
        </authorList>
    </citation>
    <scope>NUCLEOTIDE SEQUENCE [LARGE SCALE GENOMIC DNA]</scope>
    <source>
        <strain evidence="7">cv. CM334</strain>
    </source>
</reference>
<sequence>MQDVSTCYVFKSRLQEYAQKVGLPTPVYETTKEGPSHEPMFTSTVIVNNVRYESLPGFFNRKAAEQSAAEVALMRLVNSGSMENLSQPVVIYFILHHLRQNNCASALICTVILTVLYSNQKPQCQHETGLCKNLLQEYAQKMNFAIPKYECRRYDPEGKVITFSCTIDVGGMRYVGAAARTKKEAEIKAARTALLAIQSSSTGPNGYSAYTVLPMKKVTDLSISNQESAAALKPKKNRFKKKKKRNVCTRNTGDVQVQMVNQGTESPAPLAPTMGDPAPFNISSSVENRTALVVSQNDRGTSTLGINSQFGGAGTAEGNAVIGVEQVTSEVHSSTVVITWRNNSHVR</sequence>
<keyword evidence="2 4" id="KW-0694">RNA-binding</keyword>
<gene>
    <name evidence="6" type="ORF">T459_12815</name>
</gene>
<dbReference type="PANTHER" id="PTHR11207">
    <property type="entry name" value="RIBONUCLEASE III"/>
    <property type="match status" value="1"/>
</dbReference>
<dbReference type="PANTHER" id="PTHR11207:SF1">
    <property type="entry name" value="DOUBLE-STRANDED RNA-BINDING PROTEIN 1"/>
    <property type="match status" value="1"/>
</dbReference>
<organism evidence="6 7">
    <name type="scientific">Capsicum annuum</name>
    <name type="common">Capsicum pepper</name>
    <dbReference type="NCBI Taxonomy" id="4072"/>
    <lineage>
        <taxon>Eukaryota</taxon>
        <taxon>Viridiplantae</taxon>
        <taxon>Streptophyta</taxon>
        <taxon>Embryophyta</taxon>
        <taxon>Tracheophyta</taxon>
        <taxon>Spermatophyta</taxon>
        <taxon>Magnoliopsida</taxon>
        <taxon>eudicotyledons</taxon>
        <taxon>Gunneridae</taxon>
        <taxon>Pentapetalae</taxon>
        <taxon>asterids</taxon>
        <taxon>lamiids</taxon>
        <taxon>Solanales</taxon>
        <taxon>Solanaceae</taxon>
        <taxon>Solanoideae</taxon>
        <taxon>Capsiceae</taxon>
        <taxon>Capsicum</taxon>
    </lineage>
</organism>
<evidence type="ECO:0000313" key="7">
    <source>
        <dbReference type="Proteomes" id="UP000222542"/>
    </source>
</evidence>
<dbReference type="InterPro" id="IPR014720">
    <property type="entry name" value="dsRBD_dom"/>
</dbReference>
<dbReference type="GO" id="GO:0004525">
    <property type="term" value="F:ribonuclease III activity"/>
    <property type="evidence" value="ECO:0000318"/>
    <property type="project" value="GO_Central"/>
</dbReference>
<dbReference type="GO" id="GO:0010468">
    <property type="term" value="P:regulation of gene expression"/>
    <property type="evidence" value="ECO:0000318"/>
    <property type="project" value="GO_Central"/>
</dbReference>
<dbReference type="SMART" id="SM00358">
    <property type="entry name" value="DSRM"/>
    <property type="match status" value="2"/>
</dbReference>
<dbReference type="Gramene" id="PHT84372">
    <property type="protein sequence ID" value="PHT84372"/>
    <property type="gene ID" value="T459_12815"/>
</dbReference>
<dbReference type="EMBL" id="AYRZ02000004">
    <property type="protein sequence ID" value="PHT84372.1"/>
    <property type="molecule type" value="Genomic_DNA"/>
</dbReference>
<evidence type="ECO:0000259" key="5">
    <source>
        <dbReference type="PROSITE" id="PS50137"/>
    </source>
</evidence>
<evidence type="ECO:0000256" key="2">
    <source>
        <dbReference type="ARBA" id="ARBA00022884"/>
    </source>
</evidence>
<dbReference type="GO" id="GO:0003725">
    <property type="term" value="F:double-stranded RNA binding"/>
    <property type="evidence" value="ECO:0000318"/>
    <property type="project" value="GO_Central"/>
</dbReference>
<dbReference type="Pfam" id="PF00035">
    <property type="entry name" value="dsrm"/>
    <property type="match status" value="2"/>
</dbReference>
<name>A0A2G2ZQW1_CAPAN</name>
<accession>A0A2G2ZQW1</accession>
<reference evidence="6 7" key="2">
    <citation type="journal article" date="2017" name="Genome Biol.">
        <title>New reference genome sequences of hot pepper reveal the massive evolution of plant disease-resistance genes by retroduplication.</title>
        <authorList>
            <person name="Kim S."/>
            <person name="Park J."/>
            <person name="Yeom S.I."/>
            <person name="Kim Y.M."/>
            <person name="Seo E."/>
            <person name="Kim K.T."/>
            <person name="Kim M.S."/>
            <person name="Lee J.M."/>
            <person name="Cheong K."/>
            <person name="Shin H.S."/>
            <person name="Kim S.B."/>
            <person name="Han K."/>
            <person name="Lee J."/>
            <person name="Park M."/>
            <person name="Lee H.A."/>
            <person name="Lee H.Y."/>
            <person name="Lee Y."/>
            <person name="Oh S."/>
            <person name="Lee J.H."/>
            <person name="Choi E."/>
            <person name="Choi E."/>
            <person name="Lee S.E."/>
            <person name="Jeon J."/>
            <person name="Kim H."/>
            <person name="Choi G."/>
            <person name="Song H."/>
            <person name="Lee J."/>
            <person name="Lee S.C."/>
            <person name="Kwon J.K."/>
            <person name="Lee H.Y."/>
            <person name="Koo N."/>
            <person name="Hong Y."/>
            <person name="Kim R.W."/>
            <person name="Kang W.H."/>
            <person name="Huh J.H."/>
            <person name="Kang B.C."/>
            <person name="Yang T.J."/>
            <person name="Lee Y.H."/>
            <person name="Bennetzen J.L."/>
            <person name="Choi D."/>
        </authorList>
    </citation>
    <scope>NUCLEOTIDE SEQUENCE [LARGE SCALE GENOMIC DNA]</scope>
    <source>
        <strain evidence="7">cv. CM334</strain>
    </source>
</reference>
<feature type="domain" description="DRBM" evidence="5">
    <location>
        <begin position="130"/>
        <end position="199"/>
    </location>
</feature>
<dbReference type="SUPFAM" id="SSF54768">
    <property type="entry name" value="dsRNA-binding domain-like"/>
    <property type="match status" value="2"/>
</dbReference>
<dbReference type="PROSITE" id="PS50137">
    <property type="entry name" value="DS_RBD"/>
    <property type="match status" value="2"/>
</dbReference>